<sequence length="224" mass="25105">PYEITNSTLTVQRENLRQRSQSVESWNKNFDFRILTFILFYLFIYFYTESHSIAQAGVQWCYLGSLQPLPPRFKQFSCLSLPSTWDYRCPPPCVANFYRDGVSPFGQAGLKLLTSSDPPTLASQSAVITGVSHCAWPESSLLIVTNNCLCRVDDSWPGLDIVWTVRSPVSGMYLKTGSCNSYSHSYHSGLGSILCISCFSTAPHNTKILHLFTIFHVPGIVLSL</sequence>
<dbReference type="PANTHER" id="PTHR46254">
    <property type="entry name" value="PROTEIN GVQW1-RELATED"/>
    <property type="match status" value="1"/>
</dbReference>
<dbReference type="Proteomes" id="UP000006718">
    <property type="component" value="Chromosome 7"/>
</dbReference>
<reference evidence="1" key="2">
    <citation type="submission" date="2019-01" db="EMBL/GenBank/DDBJ databases">
        <authorList>
            <person name="Graves T."/>
            <person name="Eichler E.E."/>
            <person name="Wilson R.K."/>
        </authorList>
    </citation>
    <scope>NUCLEOTIDE SEQUENCE [LARGE SCALE GENOMIC DNA]</scope>
    <source>
        <strain evidence="1">17573</strain>
    </source>
</reference>
<evidence type="ECO:0000313" key="2">
    <source>
        <dbReference type="Proteomes" id="UP000006718"/>
    </source>
</evidence>
<keyword evidence="2" id="KW-1185">Reference proteome</keyword>
<dbReference type="AlphaFoldDB" id="A0A5F8A2L6"/>
<reference evidence="1" key="4">
    <citation type="submission" date="2025-09" db="UniProtKB">
        <authorList>
            <consortium name="Ensembl"/>
        </authorList>
    </citation>
    <scope>IDENTIFICATION</scope>
    <source>
        <strain evidence="1">17573</strain>
    </source>
</reference>
<protein>
    <submittedName>
        <fullName evidence="1">Uncharacterized protein</fullName>
    </submittedName>
</protein>
<reference evidence="2" key="1">
    <citation type="journal article" date="2007" name="Science">
        <title>Evolutionary and biomedical insights from the rhesus macaque genome.</title>
        <authorList>
            <person name="Gibbs R.A."/>
            <person name="Rogers J."/>
            <person name="Katze M.G."/>
            <person name="Bumgarner R."/>
            <person name="Weinstock G.M."/>
            <person name="Mardis E.R."/>
            <person name="Remington K.A."/>
            <person name="Strausberg R.L."/>
            <person name="Venter J.C."/>
            <person name="Wilson R.K."/>
            <person name="Batzer M.A."/>
            <person name="Bustamante C.D."/>
            <person name="Eichler E.E."/>
            <person name="Hahn M.W."/>
            <person name="Hardison R.C."/>
            <person name="Makova K.D."/>
            <person name="Miller W."/>
            <person name="Milosavljevic A."/>
            <person name="Palermo R.E."/>
            <person name="Siepel A."/>
            <person name="Sikela J.M."/>
            <person name="Attaway T."/>
            <person name="Bell S."/>
            <person name="Bernard K.E."/>
            <person name="Buhay C.J."/>
            <person name="Chandrabose M.N."/>
            <person name="Dao M."/>
            <person name="Davis C."/>
            <person name="Delehaunty K.D."/>
            <person name="Ding Y."/>
            <person name="Dinh H.H."/>
            <person name="Dugan-Rocha S."/>
            <person name="Fulton L.A."/>
            <person name="Gabisi R.A."/>
            <person name="Garner T.T."/>
            <person name="Godfrey J."/>
            <person name="Hawes A.C."/>
            <person name="Hernandez J."/>
            <person name="Hines S."/>
            <person name="Holder M."/>
            <person name="Hume J."/>
            <person name="Jhangiani S.N."/>
            <person name="Joshi V."/>
            <person name="Khan Z.M."/>
            <person name="Kirkness E.F."/>
            <person name="Cree A."/>
            <person name="Fowler R.G."/>
            <person name="Lee S."/>
            <person name="Lewis L.R."/>
            <person name="Li Z."/>
            <person name="Liu Y.-S."/>
            <person name="Moore S.M."/>
            <person name="Muzny D."/>
            <person name="Nazareth L.V."/>
            <person name="Ngo D.N."/>
            <person name="Okwuonu G.O."/>
            <person name="Pai G."/>
            <person name="Parker D."/>
            <person name="Paul H.A."/>
            <person name="Pfannkoch C."/>
            <person name="Pohl C.S."/>
            <person name="Rogers Y.-H.C."/>
            <person name="Ruiz S.J."/>
            <person name="Sabo A."/>
            <person name="Santibanez J."/>
            <person name="Schneider B.W."/>
            <person name="Smith S.M."/>
            <person name="Sodergren E."/>
            <person name="Svatek A.F."/>
            <person name="Utterback T.R."/>
            <person name="Vattathil S."/>
            <person name="Warren W."/>
            <person name="White C.S."/>
            <person name="Chinwalla A.T."/>
            <person name="Feng Y."/>
            <person name="Halpern A.L."/>
            <person name="Hillier L.W."/>
            <person name="Huang X."/>
            <person name="Minx P."/>
            <person name="Nelson J.O."/>
            <person name="Pepin K.H."/>
            <person name="Qin X."/>
            <person name="Sutton G.G."/>
            <person name="Venter E."/>
            <person name="Walenz B.P."/>
            <person name="Wallis J.W."/>
            <person name="Worley K.C."/>
            <person name="Yang S.-P."/>
            <person name="Jones S.M."/>
            <person name="Marra M.A."/>
            <person name="Rocchi M."/>
            <person name="Schein J.E."/>
            <person name="Baertsch R."/>
            <person name="Clarke L."/>
            <person name="Csuros M."/>
            <person name="Glasscock J."/>
            <person name="Harris R.A."/>
            <person name="Havlak P."/>
            <person name="Jackson A.R."/>
            <person name="Jiang H."/>
            <person name="Liu Y."/>
            <person name="Messina D.N."/>
            <person name="Shen Y."/>
            <person name="Song H.X.-Z."/>
            <person name="Wylie T."/>
            <person name="Zhang L."/>
            <person name="Birney E."/>
            <person name="Han K."/>
            <person name="Konkel M.K."/>
            <person name="Lee J."/>
            <person name="Smit A.F.A."/>
            <person name="Ullmer B."/>
            <person name="Wang H."/>
            <person name="Xing J."/>
            <person name="Burhans R."/>
            <person name="Cheng Z."/>
            <person name="Karro J.E."/>
            <person name="Ma J."/>
            <person name="Raney B."/>
            <person name="She X."/>
            <person name="Cox M.J."/>
            <person name="Demuth J.P."/>
            <person name="Dumas L.J."/>
            <person name="Han S.-G."/>
            <person name="Hopkins J."/>
            <person name="Karimpour-Fard A."/>
            <person name="Kim Y.H."/>
            <person name="Pollack J.R."/>
            <person name="Vinar T."/>
            <person name="Addo-Quaye C."/>
            <person name="Degenhardt J."/>
            <person name="Denby A."/>
            <person name="Hubisz M.J."/>
            <person name="Indap A."/>
            <person name="Kosiol C."/>
            <person name="Lahn B.T."/>
            <person name="Lawson H.A."/>
            <person name="Marklein A."/>
            <person name="Nielsen R."/>
            <person name="Vallender E.J."/>
            <person name="Clark A.G."/>
            <person name="Ferguson B."/>
            <person name="Hernandez R.D."/>
            <person name="Hirani K."/>
            <person name="Kehrer-Sawatzki H."/>
            <person name="Kolb J."/>
            <person name="Patil S."/>
            <person name="Pu L.-L."/>
            <person name="Ren Y."/>
            <person name="Smith D.G."/>
            <person name="Wheeler D.A."/>
            <person name="Schenck I."/>
            <person name="Ball E.V."/>
            <person name="Chen R."/>
            <person name="Cooper D.N."/>
            <person name="Giardine B."/>
            <person name="Hsu F."/>
            <person name="Kent W.J."/>
            <person name="Lesk A."/>
            <person name="Nelson D.L."/>
            <person name="O'brien W.E."/>
            <person name="Pruefer K."/>
            <person name="Stenson P.D."/>
            <person name="Wallace J.C."/>
            <person name="Ke H."/>
            <person name="Liu X.-M."/>
            <person name="Wang P."/>
            <person name="Xiang A.P."/>
            <person name="Yang F."/>
            <person name="Barber G.P."/>
            <person name="Haussler D."/>
            <person name="Karolchik D."/>
            <person name="Kern A.D."/>
            <person name="Kuhn R.M."/>
            <person name="Smith K.E."/>
            <person name="Zwieg A.S."/>
        </authorList>
    </citation>
    <scope>NUCLEOTIDE SEQUENCE [LARGE SCALE GENOMIC DNA]</scope>
    <source>
        <strain evidence="2">17573</strain>
    </source>
</reference>
<dbReference type="PRINTS" id="PR02045">
    <property type="entry name" value="F138DOMAIN"/>
</dbReference>
<reference evidence="1" key="3">
    <citation type="submission" date="2025-08" db="UniProtKB">
        <authorList>
            <consortium name="Ensembl"/>
        </authorList>
    </citation>
    <scope>IDENTIFICATION</scope>
    <source>
        <strain evidence="1">17573</strain>
    </source>
</reference>
<dbReference type="GeneTree" id="ENSGT00940000161627"/>
<name>A0A5F8A2L6_MACMU</name>
<dbReference type="Ensembl" id="ENSMMUT00000109787.1">
    <property type="protein sequence ID" value="ENSMMUP00000071173.1"/>
    <property type="gene ID" value="ENSMMUG00000051671.1"/>
</dbReference>
<dbReference type="InParanoid" id="A0A5F8A2L6"/>
<proteinExistence type="predicted"/>
<evidence type="ECO:0000313" key="1">
    <source>
        <dbReference type="Ensembl" id="ENSMMUP00000071173.1"/>
    </source>
</evidence>
<dbReference type="VEuPathDB" id="HostDB:ENSMMUG00000051671"/>
<organism evidence="1 2">
    <name type="scientific">Macaca mulatta</name>
    <name type="common">Rhesus macaque</name>
    <dbReference type="NCBI Taxonomy" id="9544"/>
    <lineage>
        <taxon>Eukaryota</taxon>
        <taxon>Metazoa</taxon>
        <taxon>Chordata</taxon>
        <taxon>Craniata</taxon>
        <taxon>Vertebrata</taxon>
        <taxon>Euteleostomi</taxon>
        <taxon>Mammalia</taxon>
        <taxon>Eutheria</taxon>
        <taxon>Euarchontoglires</taxon>
        <taxon>Primates</taxon>
        <taxon>Haplorrhini</taxon>
        <taxon>Catarrhini</taxon>
        <taxon>Cercopithecidae</taxon>
        <taxon>Cercopithecinae</taxon>
        <taxon>Macaca</taxon>
    </lineage>
</organism>
<accession>A0A5F8A2L6</accession>
<dbReference type="PANTHER" id="PTHR46254:SF6">
    <property type="entry name" value="HIGH MOBILITY GROUP AT-HOOK 2"/>
    <property type="match status" value="1"/>
</dbReference>